<feature type="transmembrane region" description="Helical" evidence="1">
    <location>
        <begin position="6"/>
        <end position="36"/>
    </location>
</feature>
<keyword evidence="4" id="KW-1185">Reference proteome</keyword>
<evidence type="ECO:0000313" key="4">
    <source>
        <dbReference type="Proteomes" id="UP001385951"/>
    </source>
</evidence>
<feature type="transmembrane region" description="Helical" evidence="1">
    <location>
        <begin position="195"/>
        <end position="225"/>
    </location>
</feature>
<dbReference type="AlphaFoldDB" id="A0AAW0FPH3"/>
<proteinExistence type="predicted"/>
<gene>
    <name evidence="3" type="ORF">QCA50_014134</name>
</gene>
<feature type="transmembrane region" description="Helical" evidence="1">
    <location>
        <begin position="161"/>
        <end position="183"/>
    </location>
</feature>
<accession>A0AAW0FPH3</accession>
<feature type="transmembrane region" description="Helical" evidence="1">
    <location>
        <begin position="231"/>
        <end position="250"/>
    </location>
</feature>
<dbReference type="EMBL" id="JASBNA010000034">
    <property type="protein sequence ID" value="KAK7682751.1"/>
    <property type="molecule type" value="Genomic_DNA"/>
</dbReference>
<dbReference type="PANTHER" id="PTHR40465">
    <property type="entry name" value="CHROMOSOME 1, WHOLE GENOME SHOTGUN SEQUENCE"/>
    <property type="match status" value="1"/>
</dbReference>
<dbReference type="Proteomes" id="UP001385951">
    <property type="component" value="Unassembled WGS sequence"/>
</dbReference>
<feature type="transmembrane region" description="Helical" evidence="1">
    <location>
        <begin position="87"/>
        <end position="107"/>
    </location>
</feature>
<evidence type="ECO:0000313" key="3">
    <source>
        <dbReference type="EMBL" id="KAK7682751.1"/>
    </source>
</evidence>
<name>A0AAW0FPH3_9APHY</name>
<protein>
    <recommendedName>
        <fullName evidence="2">DUF6534 domain-containing protein</fullName>
    </recommendedName>
</protein>
<keyword evidence="1" id="KW-0472">Membrane</keyword>
<sequence length="320" mass="35484">MSLLTFIPSLIGGFIEGISLSNILFGITLSQFYVYAQNWDRDPKWLKYLATVIILLETGFTVVSQRAQYFYSVFSITNPLLLAEIDWSIPAALILGVITEVTVQGFYMYRMWIFSRNILLLVGMTALLISWDILWIKCIVDTLTAATWITLFEGRNFKLSVTLSVSLVICSDVLIAATMVYLLRRKQSQCIRTRGILGWLVLYFVSTGAALVALAGSVLICFLVSPSTLLWAGMTTLYVRSVSNCFFGALNARQLLRSKQGQVITFGGGFVQDSTTPASVELGQVVRVQVDNNMRSITGSNTTLNSRNHNIKPIGTLNIA</sequence>
<evidence type="ECO:0000256" key="1">
    <source>
        <dbReference type="SAM" id="Phobius"/>
    </source>
</evidence>
<evidence type="ECO:0000259" key="2">
    <source>
        <dbReference type="Pfam" id="PF20152"/>
    </source>
</evidence>
<dbReference type="Pfam" id="PF20152">
    <property type="entry name" value="DUF6534"/>
    <property type="match status" value="1"/>
</dbReference>
<organism evidence="3 4">
    <name type="scientific">Cerrena zonata</name>
    <dbReference type="NCBI Taxonomy" id="2478898"/>
    <lineage>
        <taxon>Eukaryota</taxon>
        <taxon>Fungi</taxon>
        <taxon>Dikarya</taxon>
        <taxon>Basidiomycota</taxon>
        <taxon>Agaricomycotina</taxon>
        <taxon>Agaricomycetes</taxon>
        <taxon>Polyporales</taxon>
        <taxon>Cerrenaceae</taxon>
        <taxon>Cerrena</taxon>
    </lineage>
</organism>
<comment type="caution">
    <text evidence="3">The sequence shown here is derived from an EMBL/GenBank/DDBJ whole genome shotgun (WGS) entry which is preliminary data.</text>
</comment>
<dbReference type="PANTHER" id="PTHR40465:SF1">
    <property type="entry name" value="DUF6534 DOMAIN-CONTAINING PROTEIN"/>
    <property type="match status" value="1"/>
</dbReference>
<feature type="transmembrane region" description="Helical" evidence="1">
    <location>
        <begin position="48"/>
        <end position="67"/>
    </location>
</feature>
<feature type="transmembrane region" description="Helical" evidence="1">
    <location>
        <begin position="119"/>
        <end position="149"/>
    </location>
</feature>
<feature type="domain" description="DUF6534" evidence="2">
    <location>
        <begin position="169"/>
        <end position="254"/>
    </location>
</feature>
<dbReference type="InterPro" id="IPR045339">
    <property type="entry name" value="DUF6534"/>
</dbReference>
<keyword evidence="1" id="KW-0812">Transmembrane</keyword>
<reference evidence="3 4" key="1">
    <citation type="submission" date="2022-09" db="EMBL/GenBank/DDBJ databases">
        <authorList>
            <person name="Palmer J.M."/>
        </authorList>
    </citation>
    <scope>NUCLEOTIDE SEQUENCE [LARGE SCALE GENOMIC DNA]</scope>
    <source>
        <strain evidence="3 4">DSM 7382</strain>
    </source>
</reference>
<keyword evidence="1" id="KW-1133">Transmembrane helix</keyword>